<dbReference type="AlphaFoldDB" id="A0A6N9Q875"/>
<evidence type="ECO:0000313" key="2">
    <source>
        <dbReference type="Proteomes" id="UP000448943"/>
    </source>
</evidence>
<dbReference type="EMBL" id="SIJB01000056">
    <property type="protein sequence ID" value="NBI31052.1"/>
    <property type="molecule type" value="Genomic_DNA"/>
</dbReference>
<keyword evidence="2" id="KW-1185">Reference proteome</keyword>
<comment type="caution">
    <text evidence="1">The sequence shown here is derived from an EMBL/GenBank/DDBJ whole genome shotgun (WGS) entry which is preliminary data.</text>
</comment>
<accession>A0A6N9Q875</accession>
<organism evidence="1 2">
    <name type="scientific">Chengkuizengella marina</name>
    <dbReference type="NCBI Taxonomy" id="2507566"/>
    <lineage>
        <taxon>Bacteria</taxon>
        <taxon>Bacillati</taxon>
        <taxon>Bacillota</taxon>
        <taxon>Bacilli</taxon>
        <taxon>Bacillales</taxon>
        <taxon>Paenibacillaceae</taxon>
        <taxon>Chengkuizengella</taxon>
    </lineage>
</organism>
<proteinExistence type="predicted"/>
<gene>
    <name evidence="1" type="ORF">ERL59_19060</name>
</gene>
<evidence type="ECO:0000313" key="1">
    <source>
        <dbReference type="EMBL" id="NBI31052.1"/>
    </source>
</evidence>
<dbReference type="RefSeq" id="WP_160647872.1">
    <property type="nucleotide sequence ID" value="NZ_SIJB01000056.1"/>
</dbReference>
<protein>
    <submittedName>
        <fullName evidence="1">Uncharacterized protein</fullName>
    </submittedName>
</protein>
<reference evidence="1 2" key="1">
    <citation type="submission" date="2019-01" db="EMBL/GenBank/DDBJ databases">
        <title>Chengkuizengella sp. nov., isolated from deep-sea sediment of East Pacific Ocean.</title>
        <authorList>
            <person name="Yang J."/>
            <person name="Lai Q."/>
            <person name="Shao Z."/>
        </authorList>
    </citation>
    <scope>NUCLEOTIDE SEQUENCE [LARGE SCALE GENOMIC DNA]</scope>
    <source>
        <strain evidence="1 2">YPA3-1-1</strain>
    </source>
</reference>
<dbReference type="OrthoDB" id="2085824at2"/>
<name>A0A6N9Q875_9BACL</name>
<sequence>MGVKFAREYDEIVLELSEAIANIPQFYDFLEMEETDWESLNDSGQKECLKTLTDDVFYALGTSSQISLGQGTITYEKRKHRIKIEVDNMINIVSLI</sequence>
<dbReference type="Proteomes" id="UP000448943">
    <property type="component" value="Unassembled WGS sequence"/>
</dbReference>